<protein>
    <submittedName>
        <fullName evidence="2">Dehydrin 13</fullName>
    </submittedName>
</protein>
<accession>B6TXL8</accession>
<sequence length="77" mass="8629">MSGIIHKIEEKLHMGGDHKNKEEEHHKKAEEHHKKEEGEHHKKDGGEHKEGIVVFSPLSVGCGCVLLSRLHNLSVPA</sequence>
<proteinExistence type="evidence at transcript level"/>
<dbReference type="AlphaFoldDB" id="B6TXL8"/>
<name>B6TXL8_MAIZE</name>
<dbReference type="EMBL" id="EU969733">
    <property type="protein sequence ID" value="ACG41851.1"/>
    <property type="molecule type" value="mRNA"/>
</dbReference>
<evidence type="ECO:0000313" key="2">
    <source>
        <dbReference type="EMBL" id="ACG41851.1"/>
    </source>
</evidence>
<organism evidence="2">
    <name type="scientific">Zea mays</name>
    <name type="common">Maize</name>
    <dbReference type="NCBI Taxonomy" id="4577"/>
    <lineage>
        <taxon>Eukaryota</taxon>
        <taxon>Viridiplantae</taxon>
        <taxon>Streptophyta</taxon>
        <taxon>Embryophyta</taxon>
        <taxon>Tracheophyta</taxon>
        <taxon>Spermatophyta</taxon>
        <taxon>Magnoliopsida</taxon>
        <taxon>Liliopsida</taxon>
        <taxon>Poales</taxon>
        <taxon>Poaceae</taxon>
        <taxon>PACMAD clade</taxon>
        <taxon>Panicoideae</taxon>
        <taxon>Andropogonodae</taxon>
        <taxon>Andropogoneae</taxon>
        <taxon>Tripsacinae</taxon>
        <taxon>Zea</taxon>
    </lineage>
</organism>
<evidence type="ECO:0000256" key="1">
    <source>
        <dbReference type="SAM" id="MobiDB-lite"/>
    </source>
</evidence>
<reference evidence="2" key="1">
    <citation type="journal article" date="2009" name="Plant Mol. Biol.">
        <title>Insights into corn genes derived from large-scale cDNA sequencing.</title>
        <authorList>
            <person name="Alexandrov N.N."/>
            <person name="Brover V.V."/>
            <person name="Freidin S."/>
            <person name="Troukhan M.E."/>
            <person name="Tatarinova T.V."/>
            <person name="Zhang H."/>
            <person name="Swaller T.J."/>
            <person name="Lu Y.P."/>
            <person name="Bouck J."/>
            <person name="Flavell R.B."/>
            <person name="Feldmann K.A."/>
        </authorList>
    </citation>
    <scope>NUCLEOTIDE SEQUENCE</scope>
</reference>
<feature type="region of interest" description="Disordered" evidence="1">
    <location>
        <begin position="1"/>
        <end position="48"/>
    </location>
</feature>